<evidence type="ECO:0000313" key="2">
    <source>
        <dbReference type="EMBL" id="KAH0543211.1"/>
    </source>
</evidence>
<reference evidence="2" key="1">
    <citation type="submission" date="2021-03" db="EMBL/GenBank/DDBJ databases">
        <title>Comparative genomics and phylogenomic investigation of the class Geoglossomycetes provide insights into ecological specialization and systematics.</title>
        <authorList>
            <person name="Melie T."/>
            <person name="Pirro S."/>
            <person name="Miller A.N."/>
            <person name="Quandt A."/>
        </authorList>
    </citation>
    <scope>NUCLEOTIDE SEQUENCE</scope>
    <source>
        <strain evidence="2">GBOQ0MN5Z8</strain>
    </source>
</reference>
<evidence type="ECO:0000256" key="1">
    <source>
        <dbReference type="SAM" id="MobiDB-lite"/>
    </source>
</evidence>
<comment type="caution">
    <text evidence="2">The sequence shown here is derived from an EMBL/GenBank/DDBJ whole genome shotgun (WGS) entry which is preliminary data.</text>
</comment>
<evidence type="ECO:0000313" key="3">
    <source>
        <dbReference type="Proteomes" id="UP000698800"/>
    </source>
</evidence>
<feature type="compositionally biased region" description="Polar residues" evidence="1">
    <location>
        <begin position="12"/>
        <end position="22"/>
    </location>
</feature>
<dbReference type="Proteomes" id="UP000698800">
    <property type="component" value="Unassembled WGS sequence"/>
</dbReference>
<name>A0A9P8I969_9PEZI</name>
<proteinExistence type="predicted"/>
<dbReference type="PANTHER" id="PTHR36452:SF1">
    <property type="entry name" value="DUF2461 DOMAIN-CONTAINING PROTEIN"/>
    <property type="match status" value="1"/>
</dbReference>
<dbReference type="PANTHER" id="PTHR36452">
    <property type="entry name" value="CHROMOSOME 12, WHOLE GENOME SHOTGUN SEQUENCE"/>
    <property type="match status" value="1"/>
</dbReference>
<protein>
    <submittedName>
        <fullName evidence="2">Uncharacterized protein</fullName>
    </submittedName>
</protein>
<dbReference type="InterPro" id="IPR012808">
    <property type="entry name" value="CHP02453"/>
</dbReference>
<organism evidence="2 3">
    <name type="scientific">Glutinoglossum americanum</name>
    <dbReference type="NCBI Taxonomy" id="1670608"/>
    <lineage>
        <taxon>Eukaryota</taxon>
        <taxon>Fungi</taxon>
        <taxon>Dikarya</taxon>
        <taxon>Ascomycota</taxon>
        <taxon>Pezizomycotina</taxon>
        <taxon>Geoglossomycetes</taxon>
        <taxon>Geoglossales</taxon>
        <taxon>Geoglossaceae</taxon>
        <taxon>Glutinoglossum</taxon>
    </lineage>
</organism>
<gene>
    <name evidence="2" type="ORF">FGG08_002472</name>
</gene>
<dbReference type="OrthoDB" id="2537769at2759"/>
<dbReference type="AlphaFoldDB" id="A0A9P8I969"/>
<dbReference type="Pfam" id="PF09365">
    <property type="entry name" value="DUF2461"/>
    <property type="match status" value="1"/>
</dbReference>
<accession>A0A9P8I969</accession>
<feature type="compositionally biased region" description="Basic residues" evidence="1">
    <location>
        <begin position="116"/>
        <end position="126"/>
    </location>
</feature>
<keyword evidence="3" id="KW-1185">Reference proteome</keyword>
<sequence>MARRSAKISGKRSPQTAVTSTRQSKRLKADESVPVRTKAKSQAQNRKPTPKKSKYFEPQAASDSDKDEDREEPGNSDLESDYLNESGHEDAVIAPTSTEPEGEEGTEDFGEEFLKPKMRRRTTGRKPALKAMLPASKELLKEGVKTGLEPGKEVRTRLPKAREAGDIPYQDDRIHPNTFLFLKDLAQHNDRLWLKLLEDRRRSSEMWAMRFDSFLFLVHDKDYRNSQKDFETFVEKLTEKVIEKDDTIPELPMKDLLSPVEEMLGVLGR</sequence>
<dbReference type="EMBL" id="JAGHQL010000037">
    <property type="protein sequence ID" value="KAH0543211.1"/>
    <property type="molecule type" value="Genomic_DNA"/>
</dbReference>
<feature type="region of interest" description="Disordered" evidence="1">
    <location>
        <begin position="1"/>
        <end position="126"/>
    </location>
</feature>
<feature type="compositionally biased region" description="Acidic residues" evidence="1">
    <location>
        <begin position="100"/>
        <end position="111"/>
    </location>
</feature>
<feature type="compositionally biased region" description="Basic residues" evidence="1">
    <location>
        <begin position="1"/>
        <end position="10"/>
    </location>
</feature>